<evidence type="ECO:0000256" key="1">
    <source>
        <dbReference type="ARBA" id="ARBA00004196"/>
    </source>
</evidence>
<dbReference type="Gene3D" id="3.40.50.2300">
    <property type="match status" value="2"/>
</dbReference>
<evidence type="ECO:0000256" key="4">
    <source>
        <dbReference type="SAM" id="SignalP"/>
    </source>
</evidence>
<accession>A0A347ZUM9</accession>
<feature type="chain" id="PRO_5030063645" evidence="4">
    <location>
        <begin position="27"/>
        <end position="362"/>
    </location>
</feature>
<comment type="similarity">
    <text evidence="2">Belongs to the bacterial solute-binding protein 2 family.</text>
</comment>
<dbReference type="SUPFAM" id="SSF53822">
    <property type="entry name" value="Periplasmic binding protein-like I"/>
    <property type="match status" value="1"/>
</dbReference>
<dbReference type="InterPro" id="IPR025997">
    <property type="entry name" value="SBP_2_dom"/>
</dbReference>
<gene>
    <name evidence="6" type="ORF">DFR64_0262</name>
</gene>
<evidence type="ECO:0000256" key="2">
    <source>
        <dbReference type="ARBA" id="ARBA00007639"/>
    </source>
</evidence>
<dbReference type="Proteomes" id="UP000256388">
    <property type="component" value="Unassembled WGS sequence"/>
</dbReference>
<name>A0A347ZUM9_9CHLR</name>
<dbReference type="PANTHER" id="PTHR46847:SF1">
    <property type="entry name" value="D-ALLOSE-BINDING PERIPLASMIC PROTEIN-RELATED"/>
    <property type="match status" value="1"/>
</dbReference>
<keyword evidence="7" id="KW-1185">Reference proteome</keyword>
<sequence>MVRKFSKLMVLALLISVVFTACQSTAAEAPAAEEAAADQAAAPAEAEAVPADDSGAKVIGLASYQLGNDWNIQVAEGVKAKAAEMGWEVIQTNAETDSEAQLTALEGFLSQGVDGVVVPGGAGPTLEPVIAELKAAGIPVVTVDLTTQNSVTDIFPDNYMTTELLGVFSVNKMNGVAGKYAHLTIPDFGWKTVDIRDKVADLVFEIEGWDFVGILDSGLADAVNQSMTAVRSTLLANPDLNLVYSSWGMPAVGAAKAIREAGLQDQVFVVCTDADRIVLAEMAEADSPIKGVIGQRPFDMGTMAVDYLQKAFNGDTDIPKTAFAPFYFVTNNPELLPPGVESLTPEEAWTILYPDVEFGEVN</sequence>
<evidence type="ECO:0000313" key="6">
    <source>
        <dbReference type="EMBL" id="REG10404.1"/>
    </source>
</evidence>
<dbReference type="EMBL" id="QUMS01000001">
    <property type="protein sequence ID" value="REG10404.1"/>
    <property type="molecule type" value="Genomic_DNA"/>
</dbReference>
<dbReference type="RefSeq" id="WP_116223588.1">
    <property type="nucleotide sequence ID" value="NZ_AP018437.1"/>
</dbReference>
<dbReference type="Pfam" id="PF13407">
    <property type="entry name" value="Peripla_BP_4"/>
    <property type="match status" value="1"/>
</dbReference>
<dbReference type="PROSITE" id="PS51257">
    <property type="entry name" value="PROKAR_LIPOPROTEIN"/>
    <property type="match status" value="1"/>
</dbReference>
<evidence type="ECO:0000256" key="3">
    <source>
        <dbReference type="ARBA" id="ARBA00022729"/>
    </source>
</evidence>
<evidence type="ECO:0000313" key="7">
    <source>
        <dbReference type="Proteomes" id="UP000256388"/>
    </source>
</evidence>
<dbReference type="GO" id="GO:0030313">
    <property type="term" value="C:cell envelope"/>
    <property type="evidence" value="ECO:0007669"/>
    <property type="project" value="UniProtKB-SubCell"/>
</dbReference>
<comment type="caution">
    <text evidence="6">The sequence shown here is derived from an EMBL/GenBank/DDBJ whole genome shotgun (WGS) entry which is preliminary data.</text>
</comment>
<feature type="signal peptide" evidence="4">
    <location>
        <begin position="1"/>
        <end position="26"/>
    </location>
</feature>
<comment type="subcellular location">
    <subcellularLocation>
        <location evidence="1">Cell envelope</location>
    </subcellularLocation>
</comment>
<dbReference type="InterPro" id="IPR028082">
    <property type="entry name" value="Peripla_BP_I"/>
</dbReference>
<dbReference type="PANTHER" id="PTHR46847">
    <property type="entry name" value="D-ALLOSE-BINDING PERIPLASMIC PROTEIN-RELATED"/>
    <property type="match status" value="1"/>
</dbReference>
<reference evidence="6 7" key="1">
    <citation type="submission" date="2018-08" db="EMBL/GenBank/DDBJ databases">
        <title>Genomic Encyclopedia of Type Strains, Phase IV (KMG-IV): sequencing the most valuable type-strain genomes for metagenomic binning, comparative biology and taxonomic classification.</title>
        <authorList>
            <person name="Goeker M."/>
        </authorList>
    </citation>
    <scope>NUCLEOTIDE SEQUENCE [LARGE SCALE GENOMIC DNA]</scope>
    <source>
        <strain evidence="6 7">DSM 23923</strain>
    </source>
</reference>
<evidence type="ECO:0000259" key="5">
    <source>
        <dbReference type="Pfam" id="PF13407"/>
    </source>
</evidence>
<dbReference type="AlphaFoldDB" id="A0A347ZUM9"/>
<keyword evidence="3 4" id="KW-0732">Signal</keyword>
<feature type="domain" description="Periplasmic binding protein" evidence="5">
    <location>
        <begin position="59"/>
        <end position="314"/>
    </location>
</feature>
<dbReference type="CDD" id="cd01536">
    <property type="entry name" value="PBP1_ABC_sugar_binding-like"/>
    <property type="match status" value="1"/>
</dbReference>
<dbReference type="OrthoDB" id="9769193at2"/>
<organism evidence="6 7">
    <name type="scientific">Pelolinea submarina</name>
    <dbReference type="NCBI Taxonomy" id="913107"/>
    <lineage>
        <taxon>Bacteria</taxon>
        <taxon>Bacillati</taxon>
        <taxon>Chloroflexota</taxon>
        <taxon>Anaerolineae</taxon>
        <taxon>Anaerolineales</taxon>
        <taxon>Anaerolineaceae</taxon>
        <taxon>Pelolinea</taxon>
    </lineage>
</organism>
<protein>
    <submittedName>
        <fullName evidence="6">Monosaccharide ABC transporter substrate-binding protein (CUT2 family)</fullName>
    </submittedName>
</protein>
<proteinExistence type="inferred from homology"/>
<dbReference type="GO" id="GO:0030246">
    <property type="term" value="F:carbohydrate binding"/>
    <property type="evidence" value="ECO:0007669"/>
    <property type="project" value="UniProtKB-ARBA"/>
</dbReference>